<reference evidence="10 11" key="1">
    <citation type="submission" date="2019-10" db="EMBL/GenBank/DDBJ databases">
        <title>Assembly and Annotation for the nematode Trichostrongylus colubriformis.</title>
        <authorList>
            <person name="Martin J."/>
        </authorList>
    </citation>
    <scope>NUCLEOTIDE SEQUENCE [LARGE SCALE GENOMIC DNA]</scope>
    <source>
        <strain evidence="10">G859</strain>
        <tissue evidence="10">Whole worm</tissue>
    </source>
</reference>
<evidence type="ECO:0000256" key="7">
    <source>
        <dbReference type="ARBA" id="ARBA00023136"/>
    </source>
</evidence>
<keyword evidence="11" id="KW-1185">Reference proteome</keyword>
<comment type="similarity">
    <text evidence="2">Belongs to the fatty acid desaturase type 1 family.</text>
</comment>
<gene>
    <name evidence="10" type="ORF">GCK32_000191</name>
</gene>
<sequence>MVVRTVDDRPFYLKIDGKWVCVNEEVLRNHPGGSAITTYRNKDATTVFHTFHAGSKQAYRWLQQLKQECPTQDPQIVEEKEEMLPGYEDVNMGNFDITEEKSASITKSFDRLRLRVRQEGLMDGSILFYCRKVMEALLIIATAVYLQLNGWYISSAVLMGLAWQQLGWLIHEFAHNQLFKDHWHNDIASYFVGNLLQGFSSGGWKEQHNIHHAATNVVGRDGDLDLMPLWATVVQDLKMADNWWLTILPYQHIYWSVMLPFLRISWLLQSVVFVNAMPQHYYKYYRDRAVYEQVSLTLHWILVFIQLYLLPTMQIRLMFFAISQLTGGFLLAHVVTYNHYSVNKFPYNSNIMSNYACLQLNTTRNMRPGIFIDWLWGGLNYQIEHHLFPTMPRHNLSKVMPMVKAFCAENELPYMVDDYFTGWKLEIQQFANVARIASKMKKKIL</sequence>
<keyword evidence="10" id="KW-0647">Proteasome</keyword>
<keyword evidence="4 8" id="KW-1133">Transmembrane helix</keyword>
<dbReference type="GO" id="GO:0016717">
    <property type="term" value="F:oxidoreductase activity, acting on paired donors, with oxidation of a pair of donors resulting in the reduction of molecular oxygen to two molecules of water"/>
    <property type="evidence" value="ECO:0007669"/>
    <property type="project" value="TreeGrafter"/>
</dbReference>
<feature type="domain" description="Fatty acid desaturase" evidence="9">
    <location>
        <begin position="156"/>
        <end position="415"/>
    </location>
</feature>
<dbReference type="GO" id="GO:0006629">
    <property type="term" value="P:lipid metabolic process"/>
    <property type="evidence" value="ECO:0007669"/>
    <property type="project" value="UniProtKB-KW"/>
</dbReference>
<dbReference type="Pfam" id="PF00487">
    <property type="entry name" value="FA_desaturase"/>
    <property type="match status" value="1"/>
</dbReference>
<feature type="transmembrane region" description="Helical" evidence="8">
    <location>
        <begin position="253"/>
        <end position="277"/>
    </location>
</feature>
<feature type="transmembrane region" description="Helical" evidence="8">
    <location>
        <begin position="289"/>
        <end position="309"/>
    </location>
</feature>
<dbReference type="Proteomes" id="UP001331761">
    <property type="component" value="Unassembled WGS sequence"/>
</dbReference>
<evidence type="ECO:0000256" key="3">
    <source>
        <dbReference type="ARBA" id="ARBA00022692"/>
    </source>
</evidence>
<dbReference type="InterPro" id="IPR012171">
    <property type="entry name" value="Fatty_acid_desaturase"/>
</dbReference>
<proteinExistence type="inferred from homology"/>
<comment type="caution">
    <text evidence="10">The sequence shown here is derived from an EMBL/GenBank/DDBJ whole genome shotgun (WGS) entry which is preliminary data.</text>
</comment>
<dbReference type="EMBL" id="WIXE01022738">
    <property type="protein sequence ID" value="KAK5967178.1"/>
    <property type="molecule type" value="Genomic_DNA"/>
</dbReference>
<dbReference type="InterPro" id="IPR005804">
    <property type="entry name" value="FA_desaturase_dom"/>
</dbReference>
<dbReference type="PANTHER" id="PTHR19353">
    <property type="entry name" value="FATTY ACID DESATURASE 2"/>
    <property type="match status" value="1"/>
</dbReference>
<evidence type="ECO:0000256" key="6">
    <source>
        <dbReference type="ARBA" id="ARBA00023098"/>
    </source>
</evidence>
<dbReference type="SUPFAM" id="SSF55856">
    <property type="entry name" value="Cytochrome b5-like heme/steroid binding domain"/>
    <property type="match status" value="1"/>
</dbReference>
<dbReference type="Gene3D" id="3.10.120.10">
    <property type="entry name" value="Cytochrome b5-like heme/steroid binding domain"/>
    <property type="match status" value="1"/>
</dbReference>
<organism evidence="10 11">
    <name type="scientific">Trichostrongylus colubriformis</name>
    <name type="common">Black scour worm</name>
    <dbReference type="NCBI Taxonomy" id="6319"/>
    <lineage>
        <taxon>Eukaryota</taxon>
        <taxon>Metazoa</taxon>
        <taxon>Ecdysozoa</taxon>
        <taxon>Nematoda</taxon>
        <taxon>Chromadorea</taxon>
        <taxon>Rhabditida</taxon>
        <taxon>Rhabditina</taxon>
        <taxon>Rhabditomorpha</taxon>
        <taxon>Strongyloidea</taxon>
        <taxon>Trichostrongylidae</taxon>
        <taxon>Trichostrongylus</taxon>
    </lineage>
</organism>
<dbReference type="PIRSF" id="PIRSF015921">
    <property type="entry name" value="FA_sphinglp_des"/>
    <property type="match status" value="1"/>
</dbReference>
<feature type="transmembrane region" description="Helical" evidence="8">
    <location>
        <begin position="315"/>
        <end position="335"/>
    </location>
</feature>
<dbReference type="GO" id="GO:0000502">
    <property type="term" value="C:proteasome complex"/>
    <property type="evidence" value="ECO:0007669"/>
    <property type="project" value="UniProtKB-KW"/>
</dbReference>
<name>A0AAN8FN03_TRICO</name>
<evidence type="ECO:0000313" key="10">
    <source>
        <dbReference type="EMBL" id="KAK5967178.1"/>
    </source>
</evidence>
<keyword evidence="7 8" id="KW-0472">Membrane</keyword>
<evidence type="ECO:0000313" key="11">
    <source>
        <dbReference type="Proteomes" id="UP001331761"/>
    </source>
</evidence>
<evidence type="ECO:0000256" key="2">
    <source>
        <dbReference type="ARBA" id="ARBA00009295"/>
    </source>
</evidence>
<evidence type="ECO:0000256" key="4">
    <source>
        <dbReference type="ARBA" id="ARBA00022989"/>
    </source>
</evidence>
<dbReference type="AlphaFoldDB" id="A0AAN8FN03"/>
<dbReference type="GO" id="GO:0016020">
    <property type="term" value="C:membrane"/>
    <property type="evidence" value="ECO:0007669"/>
    <property type="project" value="UniProtKB-SubCell"/>
</dbReference>
<evidence type="ECO:0000256" key="1">
    <source>
        <dbReference type="ARBA" id="ARBA00004141"/>
    </source>
</evidence>
<protein>
    <submittedName>
        <fullName evidence="10">Proteasome endopeptidase complex</fullName>
    </submittedName>
</protein>
<evidence type="ECO:0000256" key="8">
    <source>
        <dbReference type="SAM" id="Phobius"/>
    </source>
</evidence>
<keyword evidence="5" id="KW-0560">Oxidoreductase</keyword>
<feature type="transmembrane region" description="Helical" evidence="8">
    <location>
        <begin position="136"/>
        <end position="163"/>
    </location>
</feature>
<evidence type="ECO:0000259" key="9">
    <source>
        <dbReference type="Pfam" id="PF00487"/>
    </source>
</evidence>
<comment type="subcellular location">
    <subcellularLocation>
        <location evidence="1">Membrane</location>
        <topology evidence="1">Multi-pass membrane protein</topology>
    </subcellularLocation>
</comment>
<dbReference type="PANTHER" id="PTHR19353:SF88">
    <property type="entry name" value="DELTA(5) FATTY ACID DESATURASE FAT-4"/>
    <property type="match status" value="1"/>
</dbReference>
<keyword evidence="3 8" id="KW-0812">Transmembrane</keyword>
<keyword evidence="6" id="KW-0443">Lipid metabolism</keyword>
<evidence type="ECO:0000256" key="5">
    <source>
        <dbReference type="ARBA" id="ARBA00023002"/>
    </source>
</evidence>
<accession>A0AAN8FN03</accession>
<dbReference type="InterPro" id="IPR036400">
    <property type="entry name" value="Cyt_B5-like_heme/steroid_sf"/>
</dbReference>
<dbReference type="CDD" id="cd03506">
    <property type="entry name" value="Delta6-FADS-like"/>
    <property type="match status" value="1"/>
</dbReference>